<evidence type="ECO:0000313" key="1">
    <source>
        <dbReference type="EMBL" id="TEB40955.1"/>
    </source>
</evidence>
<organism evidence="1 2">
    <name type="scientific">Flavobacterium circumlabens</name>
    <dbReference type="NCBI Taxonomy" id="2133765"/>
    <lineage>
        <taxon>Bacteria</taxon>
        <taxon>Pseudomonadati</taxon>
        <taxon>Bacteroidota</taxon>
        <taxon>Flavobacteriia</taxon>
        <taxon>Flavobacteriales</taxon>
        <taxon>Flavobacteriaceae</taxon>
        <taxon>Flavobacterium</taxon>
    </lineage>
</organism>
<protein>
    <submittedName>
        <fullName evidence="1">Uncharacterized protein</fullName>
    </submittedName>
</protein>
<dbReference type="AlphaFoldDB" id="A0A4Y7U3G5"/>
<comment type="caution">
    <text evidence="1">The sequence shown here is derived from an EMBL/GenBank/DDBJ whole genome shotgun (WGS) entry which is preliminary data.</text>
</comment>
<proteinExistence type="predicted"/>
<dbReference type="Proteomes" id="UP000298340">
    <property type="component" value="Unassembled WGS sequence"/>
</dbReference>
<dbReference type="EMBL" id="QWDN01000719">
    <property type="protein sequence ID" value="TEB40955.1"/>
    <property type="molecule type" value="Genomic_DNA"/>
</dbReference>
<accession>A0A4Y7U3G5</accession>
<gene>
    <name evidence="1" type="ORF">D0809_27985</name>
</gene>
<evidence type="ECO:0000313" key="2">
    <source>
        <dbReference type="Proteomes" id="UP000298340"/>
    </source>
</evidence>
<sequence>MKDIENQSKKSTKKRRLEIIRNNSVSNIKSKSTESSCIIEDISEDTFNPNAEPFKNIDYE</sequence>
<name>A0A4Y7U3G5_9FLAO</name>
<reference evidence="1 2" key="1">
    <citation type="journal article" date="2018" name="Syst. Appl. Microbiol.">
        <title>Flavobacterium circumlabens sp. nov. and Flavobacterium cupreum sp. nov., two psychrotrophic species isolated from Antarctic environmental samples.</title>
        <authorList>
            <person name="Kralova S."/>
            <person name="Busse H.J."/>
            <person name="Svec P."/>
            <person name="Maslanova I."/>
            <person name="Stankova E."/>
            <person name="Bartak M."/>
            <person name="Sedlacek I."/>
        </authorList>
    </citation>
    <scope>NUCLEOTIDE SEQUENCE [LARGE SCALE GENOMIC DNA]</scope>
    <source>
        <strain evidence="1 2">CCM 8828</strain>
    </source>
</reference>